<accession>A0AAD3YD56</accession>
<dbReference type="PANTHER" id="PTHR38107:SF3">
    <property type="entry name" value="LYSOZYME RRRD-RELATED"/>
    <property type="match status" value="1"/>
</dbReference>
<sequence>MSTGSGPSIKSGVMRQYHCNRTTEVTVLCQIKGDTIGSWRLWDRTSDGCFVLGRWVITGKTGFVAPLCNADGTPPAPAPPAPGHSHHMAPWCCKGINDAGIALIKEYAPFASNPVNDYAGRLKIGYGHVCHIRCKPSLAPEAAETLLLEDIPEHAACLCAALDHPTFNCNEWAALVSWTHDIGCGNTNDSVLVARLNAGESTSAVPQTELPKWNKGGSIEVPALSARRAAEVKLAMTCADKAMPTLNQTAYPQCGCSL</sequence>
<keyword evidence="2" id="KW-0081">Bacteriolytic enzyme</keyword>
<keyword evidence="1" id="KW-0929">Antimicrobial</keyword>
<evidence type="ECO:0000256" key="2">
    <source>
        <dbReference type="ARBA" id="ARBA00022638"/>
    </source>
</evidence>
<evidence type="ECO:0000313" key="4">
    <source>
        <dbReference type="EMBL" id="GMK58835.1"/>
    </source>
</evidence>
<keyword evidence="3" id="KW-1035">Host cytoplasm</keyword>
<dbReference type="EMBL" id="BTCM01000006">
    <property type="protein sequence ID" value="GMK58835.1"/>
    <property type="molecule type" value="Genomic_DNA"/>
</dbReference>
<dbReference type="GO" id="GO:0016998">
    <property type="term" value="P:cell wall macromolecule catabolic process"/>
    <property type="evidence" value="ECO:0007669"/>
    <property type="project" value="InterPro"/>
</dbReference>
<reference evidence="4" key="1">
    <citation type="journal article" date="2023" name="BMC Genomics">
        <title>Chromosome-level genome assemblies of Cutaneotrichosporon spp. (Trichosporonales, Basidiomycota) reveal imbalanced evolution between nucleotide sequences and chromosome synteny.</title>
        <authorList>
            <person name="Kobayashi Y."/>
            <person name="Kayamori A."/>
            <person name="Aoki K."/>
            <person name="Shiwa Y."/>
            <person name="Matsutani M."/>
            <person name="Fujita N."/>
            <person name="Sugita T."/>
            <person name="Iwasaki W."/>
            <person name="Tanaka N."/>
            <person name="Takashima M."/>
        </authorList>
    </citation>
    <scope>NUCLEOTIDE SEQUENCE</scope>
    <source>
        <strain evidence="4">HIS016</strain>
    </source>
</reference>
<name>A0AAD3YD56_9TREE</name>
<evidence type="ECO:0008006" key="6">
    <source>
        <dbReference type="Google" id="ProtNLM"/>
    </source>
</evidence>
<dbReference type="InterPro" id="IPR033907">
    <property type="entry name" value="Endolysin_autolysin"/>
</dbReference>
<reference evidence="4" key="2">
    <citation type="submission" date="2023-06" db="EMBL/GenBank/DDBJ databases">
        <authorList>
            <person name="Kobayashi Y."/>
            <person name="Kayamori A."/>
            <person name="Aoki K."/>
            <person name="Shiwa Y."/>
            <person name="Fujita N."/>
            <person name="Sugita T."/>
            <person name="Iwasaki W."/>
            <person name="Tanaka N."/>
            <person name="Takashima M."/>
        </authorList>
    </citation>
    <scope>NUCLEOTIDE SEQUENCE</scope>
    <source>
        <strain evidence="4">HIS016</strain>
    </source>
</reference>
<dbReference type="GO" id="GO:0042742">
    <property type="term" value="P:defense response to bacterium"/>
    <property type="evidence" value="ECO:0007669"/>
    <property type="project" value="UniProtKB-KW"/>
</dbReference>
<dbReference type="AlphaFoldDB" id="A0AAD3YD56"/>
<evidence type="ECO:0000313" key="5">
    <source>
        <dbReference type="Proteomes" id="UP001222932"/>
    </source>
</evidence>
<dbReference type="CDD" id="cd00737">
    <property type="entry name" value="lyz_endolysin_autolysin"/>
    <property type="match status" value="1"/>
</dbReference>
<dbReference type="InterPro" id="IPR023347">
    <property type="entry name" value="Lysozyme_dom_sf"/>
</dbReference>
<organism evidence="4 5">
    <name type="scientific">Cutaneotrichosporon spelunceum</name>
    <dbReference type="NCBI Taxonomy" id="1672016"/>
    <lineage>
        <taxon>Eukaryota</taxon>
        <taxon>Fungi</taxon>
        <taxon>Dikarya</taxon>
        <taxon>Basidiomycota</taxon>
        <taxon>Agaricomycotina</taxon>
        <taxon>Tremellomycetes</taxon>
        <taxon>Trichosporonales</taxon>
        <taxon>Trichosporonaceae</taxon>
        <taxon>Cutaneotrichosporon</taxon>
    </lineage>
</organism>
<dbReference type="InterPro" id="IPR051018">
    <property type="entry name" value="Bacteriophage_GH24"/>
</dbReference>
<dbReference type="Proteomes" id="UP001222932">
    <property type="component" value="Unassembled WGS sequence"/>
</dbReference>
<dbReference type="GO" id="GO:0003796">
    <property type="term" value="F:lysozyme activity"/>
    <property type="evidence" value="ECO:0007669"/>
    <property type="project" value="InterPro"/>
</dbReference>
<proteinExistence type="predicted"/>
<dbReference type="Gene3D" id="1.10.530.40">
    <property type="match status" value="1"/>
</dbReference>
<dbReference type="PANTHER" id="PTHR38107">
    <property type="match status" value="1"/>
</dbReference>
<dbReference type="InterPro" id="IPR002196">
    <property type="entry name" value="Glyco_hydro_24"/>
</dbReference>
<keyword evidence="5" id="KW-1185">Reference proteome</keyword>
<dbReference type="GO" id="GO:0031640">
    <property type="term" value="P:killing of cells of another organism"/>
    <property type="evidence" value="ECO:0007669"/>
    <property type="project" value="UniProtKB-KW"/>
</dbReference>
<dbReference type="GO" id="GO:0009253">
    <property type="term" value="P:peptidoglycan catabolic process"/>
    <property type="evidence" value="ECO:0007669"/>
    <property type="project" value="InterPro"/>
</dbReference>
<dbReference type="InterPro" id="IPR023346">
    <property type="entry name" value="Lysozyme-like_dom_sf"/>
</dbReference>
<evidence type="ECO:0000256" key="3">
    <source>
        <dbReference type="ARBA" id="ARBA00023200"/>
    </source>
</evidence>
<dbReference type="Pfam" id="PF00959">
    <property type="entry name" value="Phage_lysozyme"/>
    <property type="match status" value="1"/>
</dbReference>
<comment type="caution">
    <text evidence="4">The sequence shown here is derived from an EMBL/GenBank/DDBJ whole genome shotgun (WGS) entry which is preliminary data.</text>
</comment>
<protein>
    <recommendedName>
        <fullName evidence="6">Lysozyme</fullName>
    </recommendedName>
</protein>
<dbReference type="SUPFAM" id="SSF53955">
    <property type="entry name" value="Lysozyme-like"/>
    <property type="match status" value="1"/>
</dbReference>
<gene>
    <name evidence="4" type="ORF">CspeluHIS016_0602770</name>
</gene>
<evidence type="ECO:0000256" key="1">
    <source>
        <dbReference type="ARBA" id="ARBA00022529"/>
    </source>
</evidence>